<dbReference type="Proteomes" id="UP000041254">
    <property type="component" value="Unassembled WGS sequence"/>
</dbReference>
<feature type="region of interest" description="Disordered" evidence="1">
    <location>
        <begin position="868"/>
        <end position="892"/>
    </location>
</feature>
<gene>
    <name evidence="2" type="ORF">Vbra_13566</name>
</gene>
<feature type="compositionally biased region" description="Polar residues" evidence="1">
    <location>
        <begin position="331"/>
        <end position="348"/>
    </location>
</feature>
<feature type="region of interest" description="Disordered" evidence="1">
    <location>
        <begin position="602"/>
        <end position="715"/>
    </location>
</feature>
<dbReference type="InParanoid" id="A0A0G4EVH8"/>
<sequence>MGQPSMYDATEKLLKRLSFHLQRLDAFRPKDRGGVDVAEHYEALQRELQQTLHQLTDVFLGLVQPQQAQRLHRNRLDAEVNEAFRKCIDEQGIVERVWREECLNRQQRAEAAARDTLKKMDQEQRVSSGVVQAQQLSAIRHDALDAFFLAERSRTEILMRSVSQLFHKLLEDEFDSIDKQARLELSQARVEERVHAPTTHHVTDPSLQAKIAHLQEAALLLSKPNADTQTIRHRISALLLSLQLQLLSSAEPMQSQLSPPAEEQRGGNRPADDSNDDEFQLDLNFESVGAAPVLLEQPYSSTQPPPPPPPMASDETQSGEKMLVKDDNKGRSSTIERPTVLQSAQRATTAAELPDDKSEESETSVMVEVAGEIAPLLQQQTDGVCLEQPMASPPPPPSPVKGSPIRSKETQKMSKAKTYAEGGKKKSDSVLSGEPKAKTAAERSVPPSVTSVSPKTRNGSGVARSTRISSPPASKSTRVRLPVRGGGAGVETRMPREPRPPLAAGKAKAAAVAAPVQHISFEAKMKNKERPPGLTWQGVVIDANAIDTPPPAITPLGIEDAQGKMETLPDTNELTVELPPPLHVCKKPPMPAYAADKWVQWTGGKPKDRETSARTQPGADHRPPTFRDSRAFTSTKPPPSGLGLRRARGKVQLTIVTDEKKGGSVKLLRRREKKYREDGSLKEQPQQHPPHRERVLPPTPNFAGNSTDQQKEEGGCDVSSVLLFRRVSSPQPSSRQAKEVVRWQSAHPATAATAAGTPAVPVPVPRQHVRPPIARPDGVQSAQPGRMVPPLSMPVPVPVRSPNAPRVQLRRSLSHSDGGKEGVLSIESAVMDEETMPSARKVHVLPPPHSPLLGSRGVQPPVIAKLTLTSPSPPCRPPLSPDPLPPRPPMMPHYHHPIPSPFPPHPSRPPFWALSKAPSAYVPLSEATPVTVAVAGGVSRQLTGAPDANRVVVPSGFLRDQIATQLEDCLNLTAVVYCAVVLLFLLVAA</sequence>
<dbReference type="PANTHER" id="PTHR45691">
    <property type="entry name" value="PROTEIN DIAPHANOUS"/>
    <property type="match status" value="1"/>
</dbReference>
<feature type="region of interest" description="Disordered" evidence="1">
    <location>
        <begin position="251"/>
        <end position="277"/>
    </location>
</feature>
<feature type="compositionally biased region" description="Basic and acidic residues" evidence="1">
    <location>
        <begin position="619"/>
        <end position="630"/>
    </location>
</feature>
<evidence type="ECO:0000313" key="3">
    <source>
        <dbReference type="Proteomes" id="UP000041254"/>
    </source>
</evidence>
<dbReference type="AlphaFoldDB" id="A0A0G4EVH8"/>
<name>A0A0G4EVH8_VITBC</name>
<organism evidence="2 3">
    <name type="scientific">Vitrella brassicaformis (strain CCMP3155)</name>
    <dbReference type="NCBI Taxonomy" id="1169540"/>
    <lineage>
        <taxon>Eukaryota</taxon>
        <taxon>Sar</taxon>
        <taxon>Alveolata</taxon>
        <taxon>Colpodellida</taxon>
        <taxon>Vitrellaceae</taxon>
        <taxon>Vitrella</taxon>
    </lineage>
</organism>
<protein>
    <submittedName>
        <fullName evidence="2">Uncharacterized protein</fullName>
    </submittedName>
</protein>
<accession>A0A0G4EVH8</accession>
<dbReference type="VEuPathDB" id="CryptoDB:Vbra_13566"/>
<dbReference type="PANTHER" id="PTHR45691:SF18">
    <property type="entry name" value="FH2 DOMAIN-CONTAINING 1"/>
    <property type="match status" value="1"/>
</dbReference>
<feature type="region of interest" description="Disordered" evidence="1">
    <location>
        <begin position="297"/>
        <end position="505"/>
    </location>
</feature>
<feature type="compositionally biased region" description="Low complexity" evidence="1">
    <location>
        <begin position="444"/>
        <end position="454"/>
    </location>
</feature>
<feature type="compositionally biased region" description="Polar residues" evidence="1">
    <location>
        <begin position="466"/>
        <end position="476"/>
    </location>
</feature>
<dbReference type="GO" id="GO:0030041">
    <property type="term" value="P:actin filament polymerization"/>
    <property type="evidence" value="ECO:0007669"/>
    <property type="project" value="TreeGrafter"/>
</dbReference>
<feature type="compositionally biased region" description="Basic and acidic residues" evidence="1">
    <location>
        <begin position="262"/>
        <end position="272"/>
    </location>
</feature>
<keyword evidence="3" id="KW-1185">Reference proteome</keyword>
<proteinExistence type="predicted"/>
<feature type="compositionally biased region" description="Pro residues" evidence="1">
    <location>
        <begin position="871"/>
        <end position="891"/>
    </location>
</feature>
<dbReference type="InterPro" id="IPR051412">
    <property type="entry name" value="Formin_Homology_Diaphanous_sf"/>
</dbReference>
<reference evidence="2 3" key="1">
    <citation type="submission" date="2014-11" db="EMBL/GenBank/DDBJ databases">
        <authorList>
            <person name="Zhu J."/>
            <person name="Qi W."/>
            <person name="Song R."/>
        </authorList>
    </citation>
    <scope>NUCLEOTIDE SEQUENCE [LARGE SCALE GENOMIC DNA]</scope>
</reference>
<dbReference type="GO" id="GO:0005884">
    <property type="term" value="C:actin filament"/>
    <property type="evidence" value="ECO:0007669"/>
    <property type="project" value="TreeGrafter"/>
</dbReference>
<evidence type="ECO:0000313" key="2">
    <source>
        <dbReference type="EMBL" id="CEM02417.1"/>
    </source>
</evidence>
<evidence type="ECO:0000256" key="1">
    <source>
        <dbReference type="SAM" id="MobiDB-lite"/>
    </source>
</evidence>
<dbReference type="EMBL" id="CDMY01000326">
    <property type="protein sequence ID" value="CEM02417.1"/>
    <property type="molecule type" value="Genomic_DNA"/>
</dbReference>